<keyword evidence="1" id="KW-1133">Transmembrane helix</keyword>
<sequence length="64" mass="7056">MKIFFKIIMYSAVPLVALSWVPVALGYPVYIPGLILGNILILIGATLAFIGYIKMKKAGEKEKE</sequence>
<keyword evidence="1" id="KW-0472">Membrane</keyword>
<organism evidence="2">
    <name type="scientific">marine sediment metagenome</name>
    <dbReference type="NCBI Taxonomy" id="412755"/>
    <lineage>
        <taxon>unclassified sequences</taxon>
        <taxon>metagenomes</taxon>
        <taxon>ecological metagenomes</taxon>
    </lineage>
</organism>
<feature type="transmembrane region" description="Helical" evidence="1">
    <location>
        <begin position="33"/>
        <end position="53"/>
    </location>
</feature>
<dbReference type="EMBL" id="BARS01036301">
    <property type="protein sequence ID" value="GAG14570.1"/>
    <property type="molecule type" value="Genomic_DNA"/>
</dbReference>
<accession>X0V8T0</accession>
<gene>
    <name evidence="2" type="ORF">S01H1_55821</name>
</gene>
<evidence type="ECO:0000313" key="2">
    <source>
        <dbReference type="EMBL" id="GAG14570.1"/>
    </source>
</evidence>
<proteinExistence type="predicted"/>
<keyword evidence="1" id="KW-0812">Transmembrane</keyword>
<feature type="transmembrane region" description="Helical" evidence="1">
    <location>
        <begin position="7"/>
        <end position="27"/>
    </location>
</feature>
<comment type="caution">
    <text evidence="2">The sequence shown here is derived from an EMBL/GenBank/DDBJ whole genome shotgun (WGS) entry which is preliminary data.</text>
</comment>
<dbReference type="AlphaFoldDB" id="X0V8T0"/>
<protein>
    <submittedName>
        <fullName evidence="2">Uncharacterized protein</fullName>
    </submittedName>
</protein>
<name>X0V8T0_9ZZZZ</name>
<reference evidence="2" key="1">
    <citation type="journal article" date="2014" name="Front. Microbiol.">
        <title>High frequency of phylogenetically diverse reductive dehalogenase-homologous genes in deep subseafloor sedimentary metagenomes.</title>
        <authorList>
            <person name="Kawai M."/>
            <person name="Futagami T."/>
            <person name="Toyoda A."/>
            <person name="Takaki Y."/>
            <person name="Nishi S."/>
            <person name="Hori S."/>
            <person name="Arai W."/>
            <person name="Tsubouchi T."/>
            <person name="Morono Y."/>
            <person name="Uchiyama I."/>
            <person name="Ito T."/>
            <person name="Fujiyama A."/>
            <person name="Inagaki F."/>
            <person name="Takami H."/>
        </authorList>
    </citation>
    <scope>NUCLEOTIDE SEQUENCE</scope>
    <source>
        <strain evidence="2">Expedition CK06-06</strain>
    </source>
</reference>
<evidence type="ECO:0000256" key="1">
    <source>
        <dbReference type="SAM" id="Phobius"/>
    </source>
</evidence>